<keyword evidence="3" id="KW-0812">Transmembrane</keyword>
<dbReference type="AlphaFoldDB" id="A0AAD3H9X5"/>
<dbReference type="Proteomes" id="UP001054902">
    <property type="component" value="Unassembled WGS sequence"/>
</dbReference>
<protein>
    <submittedName>
        <fullName evidence="4">Uncharacterized protein</fullName>
    </submittedName>
</protein>
<evidence type="ECO:0000313" key="5">
    <source>
        <dbReference type="Proteomes" id="UP001054902"/>
    </source>
</evidence>
<feature type="compositionally biased region" description="Polar residues" evidence="2">
    <location>
        <begin position="27"/>
        <end position="56"/>
    </location>
</feature>
<feature type="transmembrane region" description="Helical" evidence="3">
    <location>
        <begin position="115"/>
        <end position="138"/>
    </location>
</feature>
<keyword evidence="5" id="KW-1185">Reference proteome</keyword>
<organism evidence="4 5">
    <name type="scientific">Chaetoceros tenuissimus</name>
    <dbReference type="NCBI Taxonomy" id="426638"/>
    <lineage>
        <taxon>Eukaryota</taxon>
        <taxon>Sar</taxon>
        <taxon>Stramenopiles</taxon>
        <taxon>Ochrophyta</taxon>
        <taxon>Bacillariophyta</taxon>
        <taxon>Coscinodiscophyceae</taxon>
        <taxon>Chaetocerotophycidae</taxon>
        <taxon>Chaetocerotales</taxon>
        <taxon>Chaetocerotaceae</taxon>
        <taxon>Chaetoceros</taxon>
    </lineage>
</organism>
<dbReference type="EMBL" id="BLLK01000047">
    <property type="protein sequence ID" value="GFH55368.1"/>
    <property type="molecule type" value="Genomic_DNA"/>
</dbReference>
<evidence type="ECO:0000256" key="3">
    <source>
        <dbReference type="SAM" id="Phobius"/>
    </source>
</evidence>
<keyword evidence="3" id="KW-0472">Membrane</keyword>
<proteinExistence type="predicted"/>
<name>A0AAD3H9X5_9STRA</name>
<evidence type="ECO:0000313" key="4">
    <source>
        <dbReference type="EMBL" id="GFH55368.1"/>
    </source>
</evidence>
<gene>
    <name evidence="4" type="ORF">CTEN210_11844</name>
</gene>
<accession>A0AAD3H9X5</accession>
<feature type="region of interest" description="Disordered" evidence="2">
    <location>
        <begin position="1"/>
        <end position="73"/>
    </location>
</feature>
<reference evidence="4 5" key="1">
    <citation type="journal article" date="2021" name="Sci. Rep.">
        <title>The genome of the diatom Chaetoceros tenuissimus carries an ancient integrated fragment of an extant virus.</title>
        <authorList>
            <person name="Hongo Y."/>
            <person name="Kimura K."/>
            <person name="Takaki Y."/>
            <person name="Yoshida Y."/>
            <person name="Baba S."/>
            <person name="Kobayashi G."/>
            <person name="Nagasaki K."/>
            <person name="Hano T."/>
            <person name="Tomaru Y."/>
        </authorList>
    </citation>
    <scope>NUCLEOTIDE SEQUENCE [LARGE SCALE GENOMIC DNA]</scope>
    <source>
        <strain evidence="4 5">NIES-3715</strain>
    </source>
</reference>
<evidence type="ECO:0000256" key="1">
    <source>
        <dbReference type="SAM" id="Coils"/>
    </source>
</evidence>
<evidence type="ECO:0000256" key="2">
    <source>
        <dbReference type="SAM" id="MobiDB-lite"/>
    </source>
</evidence>
<sequence length="298" mass="33899">MDRNQFSRVLSSMSLGNSNHVDDSPRISIQTDPESQATPGRSNKSPINSSHPVTSKKTMKKEIRPLSPDDSSLSSLRLQNNLRLTEAERSILKCRKDFRNLLNKCRIESLIYRQWLDIVQIINFVVVIAAGVLSLLGGGLMISKDDEFDTDRVVSDKSAGVMAVIGGTLILAHKLLKIDEHCSNVKHANKSYANLHSQYESQFCDNEPKMKATVEELQIKYAHAKRSEVTVWFEGMFREKALAQIKKEAKEESKLNRELLDLQQEAGKKMRLQEELQMEKLEYDDLSDRLSYPSNMMP</sequence>
<comment type="caution">
    <text evidence="4">The sequence shown here is derived from an EMBL/GenBank/DDBJ whole genome shotgun (WGS) entry which is preliminary data.</text>
</comment>
<keyword evidence="3" id="KW-1133">Transmembrane helix</keyword>
<feature type="compositionally biased region" description="Polar residues" evidence="2">
    <location>
        <begin position="1"/>
        <end position="19"/>
    </location>
</feature>
<keyword evidence="1" id="KW-0175">Coiled coil</keyword>
<feature type="transmembrane region" description="Helical" evidence="3">
    <location>
        <begin position="158"/>
        <end position="176"/>
    </location>
</feature>
<feature type="coiled-coil region" evidence="1">
    <location>
        <begin position="238"/>
        <end position="289"/>
    </location>
</feature>